<comment type="caution">
    <text evidence="12">The sequence shown here is derived from an EMBL/GenBank/DDBJ whole genome shotgun (WGS) entry which is preliminary data.</text>
</comment>
<dbReference type="STRING" id="1469647.BC351_16850"/>
<keyword evidence="8" id="KW-0677">Repeat</keyword>
<dbReference type="AlphaFoldDB" id="A0A1V4HRY8"/>
<dbReference type="NCBIfam" id="NF009566">
    <property type="entry name" value="PRK13020.1"/>
    <property type="match status" value="1"/>
</dbReference>
<dbReference type="PIRSF" id="PIRSF000498">
    <property type="entry name" value="Riboflavin_syn_A"/>
    <property type="match status" value="1"/>
</dbReference>
<dbReference type="InterPro" id="IPR001783">
    <property type="entry name" value="Lumazine-bd"/>
</dbReference>
<comment type="pathway">
    <text evidence="3">Cofactor biosynthesis; riboflavin biosynthesis; riboflavin from 2-hydroxy-3-oxobutyl phosphate and 5-amino-6-(D-ribitylamino)uracil: step 2/2.</text>
</comment>
<dbReference type="RefSeq" id="WP_079409611.1">
    <property type="nucleotide sequence ID" value="NZ_MBTG01000003.1"/>
</dbReference>
<evidence type="ECO:0000313" key="12">
    <source>
        <dbReference type="EMBL" id="OPH60860.1"/>
    </source>
</evidence>
<dbReference type="CDD" id="cd00402">
    <property type="entry name" value="Riboflavin_synthase_like"/>
    <property type="match status" value="1"/>
</dbReference>
<feature type="domain" description="Lumazine-binding" evidence="11">
    <location>
        <begin position="1"/>
        <end position="96"/>
    </location>
</feature>
<keyword evidence="7" id="KW-0808">Transferase</keyword>
<feature type="repeat" description="Lumazine-binding" evidence="10">
    <location>
        <begin position="97"/>
        <end position="194"/>
    </location>
</feature>
<evidence type="ECO:0000256" key="8">
    <source>
        <dbReference type="ARBA" id="ARBA00022737"/>
    </source>
</evidence>
<comment type="catalytic activity">
    <reaction evidence="1">
        <text>2 6,7-dimethyl-8-(1-D-ribityl)lumazine + H(+) = 5-amino-6-(D-ribitylamino)uracil + riboflavin</text>
        <dbReference type="Rhea" id="RHEA:20772"/>
        <dbReference type="ChEBI" id="CHEBI:15378"/>
        <dbReference type="ChEBI" id="CHEBI:15934"/>
        <dbReference type="ChEBI" id="CHEBI:57986"/>
        <dbReference type="ChEBI" id="CHEBI:58201"/>
        <dbReference type="EC" id="2.5.1.9"/>
    </reaction>
</comment>
<dbReference type="EC" id="2.5.1.9" evidence="4 9"/>
<evidence type="ECO:0000256" key="9">
    <source>
        <dbReference type="NCBIfam" id="TIGR00187"/>
    </source>
</evidence>
<evidence type="ECO:0000256" key="7">
    <source>
        <dbReference type="ARBA" id="ARBA00022679"/>
    </source>
</evidence>
<accession>A0A1V4HRY8</accession>
<dbReference type="NCBIfam" id="TIGR00187">
    <property type="entry name" value="ribE"/>
    <property type="match status" value="1"/>
</dbReference>
<dbReference type="SUPFAM" id="SSF63380">
    <property type="entry name" value="Riboflavin synthase domain-like"/>
    <property type="match status" value="2"/>
</dbReference>
<evidence type="ECO:0000259" key="11">
    <source>
        <dbReference type="PROSITE" id="PS51177"/>
    </source>
</evidence>
<reference evidence="13" key="1">
    <citation type="submission" date="2016-07" db="EMBL/GenBank/DDBJ databases">
        <authorList>
            <person name="Florea S."/>
            <person name="Webb J.S."/>
            <person name="Jaromczyk J."/>
            <person name="Schardl C.L."/>
        </authorList>
    </citation>
    <scope>NUCLEOTIDE SEQUENCE [LARGE SCALE GENOMIC DNA]</scope>
    <source>
        <strain evidence="13">CY1</strain>
    </source>
</reference>
<feature type="domain" description="Lumazine-binding" evidence="11">
    <location>
        <begin position="97"/>
        <end position="194"/>
    </location>
</feature>
<dbReference type="EMBL" id="MBTG01000003">
    <property type="protein sequence ID" value="OPH60860.1"/>
    <property type="molecule type" value="Genomic_DNA"/>
</dbReference>
<dbReference type="PANTHER" id="PTHR21098:SF12">
    <property type="entry name" value="RIBOFLAVIN SYNTHASE"/>
    <property type="match status" value="1"/>
</dbReference>
<dbReference type="PROSITE" id="PS51177">
    <property type="entry name" value="LUMAZINE_BIND"/>
    <property type="match status" value="2"/>
</dbReference>
<dbReference type="FunFam" id="2.40.30.20:FF:000006">
    <property type="entry name" value="Riboflavin synthase, alpha subunit"/>
    <property type="match status" value="1"/>
</dbReference>
<dbReference type="NCBIfam" id="NF006767">
    <property type="entry name" value="PRK09289.1"/>
    <property type="match status" value="1"/>
</dbReference>
<dbReference type="InterPro" id="IPR017938">
    <property type="entry name" value="Riboflavin_synthase-like_b-brl"/>
</dbReference>
<keyword evidence="6" id="KW-0686">Riboflavin biosynthesis</keyword>
<dbReference type="InterPro" id="IPR023366">
    <property type="entry name" value="ATP_synth_asu-like_sf"/>
</dbReference>
<evidence type="ECO:0000256" key="2">
    <source>
        <dbReference type="ARBA" id="ARBA00002803"/>
    </source>
</evidence>
<dbReference type="Pfam" id="PF00677">
    <property type="entry name" value="Lum_binding"/>
    <property type="match status" value="2"/>
</dbReference>
<feature type="repeat" description="Lumazine-binding" evidence="10">
    <location>
        <begin position="1"/>
        <end position="96"/>
    </location>
</feature>
<evidence type="ECO:0000256" key="6">
    <source>
        <dbReference type="ARBA" id="ARBA00022619"/>
    </source>
</evidence>
<dbReference type="GO" id="GO:0004746">
    <property type="term" value="F:riboflavin synthase activity"/>
    <property type="evidence" value="ECO:0007669"/>
    <property type="project" value="UniProtKB-UniRule"/>
</dbReference>
<protein>
    <recommendedName>
        <fullName evidence="5 9">Riboflavin synthase</fullName>
        <ecNumber evidence="4 9">2.5.1.9</ecNumber>
    </recommendedName>
</protein>
<gene>
    <name evidence="12" type="ORF">BC351_16850</name>
</gene>
<dbReference type="Gene3D" id="2.40.30.20">
    <property type="match status" value="2"/>
</dbReference>
<proteinExistence type="predicted"/>
<evidence type="ECO:0000256" key="3">
    <source>
        <dbReference type="ARBA" id="ARBA00004887"/>
    </source>
</evidence>
<evidence type="ECO:0000256" key="4">
    <source>
        <dbReference type="ARBA" id="ARBA00012827"/>
    </source>
</evidence>
<sequence>MFTGIIEEIGHMRRIHSQGQAMVLTIGAKKVLSDVHLGDSISVNGVCLTVIAFDSESFSVDVMPETYRKTNLRKLQTGTRVNLERAMAANGRFGGHIVQGHVDATATILSRIPEENAVVYRFEPENTHIFRYIIAGGSITIDGISLTVVDVNEREVAVSIIPHTLAQTVLNDKKAGDTINMECDVLGKYMERLLKFGPSDASDSSSPKPSKLTASFLADNGFM</sequence>
<comment type="function">
    <text evidence="2">Catalyzes the dismutation of two molecules of 6,7-dimethyl-8-ribityllumazine, resulting in the formation of riboflavin and 5-amino-6-(D-ribitylamino)uracil.</text>
</comment>
<dbReference type="GO" id="GO:0009231">
    <property type="term" value="P:riboflavin biosynthetic process"/>
    <property type="evidence" value="ECO:0007669"/>
    <property type="project" value="UniProtKB-KW"/>
</dbReference>
<evidence type="ECO:0000256" key="5">
    <source>
        <dbReference type="ARBA" id="ARBA00013950"/>
    </source>
</evidence>
<evidence type="ECO:0000313" key="13">
    <source>
        <dbReference type="Proteomes" id="UP000190626"/>
    </source>
</evidence>
<evidence type="ECO:0000256" key="10">
    <source>
        <dbReference type="PROSITE-ProRule" id="PRU00524"/>
    </source>
</evidence>
<dbReference type="FunFam" id="2.40.30.20:FF:000004">
    <property type="entry name" value="Riboflavin synthase, alpha subunit"/>
    <property type="match status" value="1"/>
</dbReference>
<dbReference type="InterPro" id="IPR026017">
    <property type="entry name" value="Lumazine-bd_dom"/>
</dbReference>
<dbReference type="Proteomes" id="UP000190626">
    <property type="component" value="Unassembled WGS sequence"/>
</dbReference>
<name>A0A1V4HRY8_9BACL</name>
<dbReference type="PANTHER" id="PTHR21098">
    <property type="entry name" value="RIBOFLAVIN SYNTHASE ALPHA CHAIN"/>
    <property type="match status" value="1"/>
</dbReference>
<evidence type="ECO:0000256" key="1">
    <source>
        <dbReference type="ARBA" id="ARBA00000968"/>
    </source>
</evidence>
<dbReference type="OrthoDB" id="9788537at2"/>
<keyword evidence="13" id="KW-1185">Reference proteome</keyword>
<organism evidence="12 13">
    <name type="scientific">Paenibacillus ferrarius</name>
    <dbReference type="NCBI Taxonomy" id="1469647"/>
    <lineage>
        <taxon>Bacteria</taxon>
        <taxon>Bacillati</taxon>
        <taxon>Bacillota</taxon>
        <taxon>Bacilli</taxon>
        <taxon>Bacillales</taxon>
        <taxon>Paenibacillaceae</taxon>
        <taxon>Paenibacillus</taxon>
    </lineage>
</organism>